<dbReference type="InterPro" id="IPR003593">
    <property type="entry name" value="AAA+_ATPase"/>
</dbReference>
<dbReference type="Proteomes" id="UP001298424">
    <property type="component" value="Unassembled WGS sequence"/>
</dbReference>
<dbReference type="SUPFAM" id="SSF52540">
    <property type="entry name" value="P-loop containing nucleoside triphosphate hydrolases"/>
    <property type="match status" value="1"/>
</dbReference>
<evidence type="ECO:0000256" key="6">
    <source>
        <dbReference type="ARBA" id="ARBA00022840"/>
    </source>
</evidence>
<feature type="domain" description="ABC transporter" evidence="7">
    <location>
        <begin position="2"/>
        <end position="231"/>
    </location>
</feature>
<reference evidence="8 9" key="1">
    <citation type="submission" date="2022-02" db="EMBL/GenBank/DDBJ databases">
        <title>Genome sequence data of Kingella unionensis sp. nov. strain CICC 24913 (CCUG 75125).</title>
        <authorList>
            <person name="Xiao M."/>
        </authorList>
    </citation>
    <scope>NUCLEOTIDE SEQUENCE [LARGE SCALE GENOMIC DNA]</scope>
    <source>
        <strain evidence="8 9">CICC 24913</strain>
    </source>
</reference>
<name>A0ABS9NQI0_9NEIS</name>
<dbReference type="RefSeq" id="WP_238748606.1">
    <property type="nucleotide sequence ID" value="NZ_JAKOOW010000077.1"/>
</dbReference>
<comment type="caution">
    <text evidence="8">The sequence shown here is derived from an EMBL/GenBank/DDBJ whole genome shotgun (WGS) entry which is preliminary data.</text>
</comment>
<keyword evidence="4" id="KW-1003">Cell membrane</keyword>
<dbReference type="PANTHER" id="PTHR42711">
    <property type="entry name" value="ABC TRANSPORTER ATP-BINDING PROTEIN"/>
    <property type="match status" value="1"/>
</dbReference>
<dbReference type="PANTHER" id="PTHR42711:SF5">
    <property type="entry name" value="ABC TRANSPORTER ATP-BINDING PROTEIN NATA"/>
    <property type="match status" value="1"/>
</dbReference>
<dbReference type="Gene3D" id="3.40.50.300">
    <property type="entry name" value="P-loop containing nucleotide triphosphate hydrolases"/>
    <property type="match status" value="1"/>
</dbReference>
<evidence type="ECO:0000256" key="2">
    <source>
        <dbReference type="ARBA" id="ARBA00022448"/>
    </source>
</evidence>
<accession>A0ABS9NQI0</accession>
<dbReference type="InterPro" id="IPR050763">
    <property type="entry name" value="ABC_transporter_ATP-binding"/>
</dbReference>
<evidence type="ECO:0000256" key="4">
    <source>
        <dbReference type="ARBA" id="ARBA00022475"/>
    </source>
</evidence>
<keyword evidence="6 8" id="KW-0067">ATP-binding</keyword>
<protein>
    <submittedName>
        <fullName evidence="8">ABC transporter ATP-binding protein</fullName>
    </submittedName>
</protein>
<evidence type="ECO:0000313" key="9">
    <source>
        <dbReference type="Proteomes" id="UP001298424"/>
    </source>
</evidence>
<dbReference type="SMART" id="SM00382">
    <property type="entry name" value="AAA"/>
    <property type="match status" value="1"/>
</dbReference>
<organism evidence="8 9">
    <name type="scientific">Kingella pumchi</name>
    <dbReference type="NCBI Taxonomy" id="2779506"/>
    <lineage>
        <taxon>Bacteria</taxon>
        <taxon>Pseudomonadati</taxon>
        <taxon>Pseudomonadota</taxon>
        <taxon>Betaproteobacteria</taxon>
        <taxon>Neisseriales</taxon>
        <taxon>Neisseriaceae</taxon>
        <taxon>Kingella</taxon>
    </lineage>
</organism>
<evidence type="ECO:0000256" key="3">
    <source>
        <dbReference type="ARBA" id="ARBA00022458"/>
    </source>
</evidence>
<dbReference type="Pfam" id="PF00005">
    <property type="entry name" value="ABC_tran"/>
    <property type="match status" value="1"/>
</dbReference>
<keyword evidence="9" id="KW-1185">Reference proteome</keyword>
<proteinExistence type="inferred from homology"/>
<evidence type="ECO:0000256" key="5">
    <source>
        <dbReference type="ARBA" id="ARBA00022741"/>
    </source>
</evidence>
<dbReference type="PROSITE" id="PS50893">
    <property type="entry name" value="ABC_TRANSPORTER_2"/>
    <property type="match status" value="1"/>
</dbReference>
<keyword evidence="2" id="KW-0813">Transport</keyword>
<evidence type="ECO:0000313" key="8">
    <source>
        <dbReference type="EMBL" id="MCG6505044.1"/>
    </source>
</evidence>
<comment type="similarity">
    <text evidence="1">Belongs to the ABC transporter superfamily.</text>
</comment>
<evidence type="ECO:0000259" key="7">
    <source>
        <dbReference type="PROSITE" id="PS50893"/>
    </source>
</evidence>
<evidence type="ECO:0000256" key="1">
    <source>
        <dbReference type="ARBA" id="ARBA00005417"/>
    </source>
</evidence>
<dbReference type="InterPro" id="IPR003439">
    <property type="entry name" value="ABC_transporter-like_ATP-bd"/>
</dbReference>
<keyword evidence="4" id="KW-0472">Membrane</keyword>
<keyword evidence="5" id="KW-0547">Nucleotide-binding</keyword>
<dbReference type="GO" id="GO:0005524">
    <property type="term" value="F:ATP binding"/>
    <property type="evidence" value="ECO:0007669"/>
    <property type="project" value="UniProtKB-KW"/>
</dbReference>
<gene>
    <name evidence="8" type="ORF">MB824_11155</name>
</gene>
<dbReference type="InterPro" id="IPR027417">
    <property type="entry name" value="P-loop_NTPase"/>
</dbReference>
<dbReference type="EMBL" id="JAKOOW010000077">
    <property type="protein sequence ID" value="MCG6505044.1"/>
    <property type="molecule type" value="Genomic_DNA"/>
</dbReference>
<sequence>MIRVRALSHRYPQADGYALRDISLDIAEGAALGLLGPNGAGKTTLMSLLTGLQECRQGEITFDGTPFSRLSRKARHQISLVPQDFAFYPLLSVRDNLSFFASLYGRKDRAYLNSLIERCGLSPHAAKQARHLSGGLKRRLNFAIGLVNRPRVVFLDEITVGIDPQSRRFILESVAELNRSGVTIVYTSHYLQEIELLCRDLVLLDNSRCVYQGALADILRRHGGRLLLHTEPPLSPADAAAFAATPAAGGGVAIDSRQPENVLAALAAKNYRISACRFGFSSLEDFYLDFLDGKTGSTNTTEGEG</sequence>
<keyword evidence="3" id="KW-0536">Nodulation</keyword>